<keyword evidence="4" id="KW-1003">Cell membrane</keyword>
<evidence type="ECO:0000256" key="4">
    <source>
        <dbReference type="ARBA" id="ARBA00022475"/>
    </source>
</evidence>
<evidence type="ECO:0000256" key="3">
    <source>
        <dbReference type="ARBA" id="ARBA00008281"/>
    </source>
</evidence>
<evidence type="ECO:0000256" key="2">
    <source>
        <dbReference type="ARBA" id="ARBA00004162"/>
    </source>
</evidence>
<keyword evidence="10" id="KW-0997">Cell inner membrane</keyword>
<comment type="subcellular location">
    <subcellularLocation>
        <location evidence="10">Cell inner membrane</location>
    </subcellularLocation>
    <subcellularLocation>
        <location evidence="2">Cell membrane</location>
        <topology evidence="2">Single-pass membrane protein</topology>
    </subcellularLocation>
</comment>
<protein>
    <recommendedName>
        <fullName evidence="10">Flagellar protein FliL</fullName>
    </recommendedName>
</protein>
<evidence type="ECO:0000313" key="13">
    <source>
        <dbReference type="Proteomes" id="UP001596516"/>
    </source>
</evidence>
<evidence type="ECO:0000256" key="5">
    <source>
        <dbReference type="ARBA" id="ARBA00022500"/>
    </source>
</evidence>
<comment type="caution">
    <text evidence="12">The sequence shown here is derived from an EMBL/GenBank/DDBJ whole genome shotgun (WGS) entry which is preliminary data.</text>
</comment>
<accession>A0ABW2UJK4</accession>
<comment type="similarity">
    <text evidence="3 10">Belongs to the FliL family.</text>
</comment>
<evidence type="ECO:0000256" key="7">
    <source>
        <dbReference type="ARBA" id="ARBA00022779"/>
    </source>
</evidence>
<evidence type="ECO:0000256" key="6">
    <source>
        <dbReference type="ARBA" id="ARBA00022692"/>
    </source>
</evidence>
<dbReference type="PANTHER" id="PTHR35091">
    <property type="entry name" value="FLAGELLAR PROTEIN FLIL"/>
    <property type="match status" value="1"/>
</dbReference>
<dbReference type="RefSeq" id="WP_377403822.1">
    <property type="nucleotide sequence ID" value="NZ_JBHTFQ010000006.1"/>
</dbReference>
<keyword evidence="9 10" id="KW-0472">Membrane</keyword>
<comment type="function">
    <text evidence="1 10">Controls the rotational direction of flagella during chemotaxis.</text>
</comment>
<name>A0ABW2UJK4_9RHOB</name>
<dbReference type="InterPro" id="IPR005503">
    <property type="entry name" value="FliL"/>
</dbReference>
<dbReference type="Pfam" id="PF03748">
    <property type="entry name" value="FliL"/>
    <property type="match status" value="1"/>
</dbReference>
<keyword evidence="5 10" id="KW-0145">Chemotaxis</keyword>
<dbReference type="PANTHER" id="PTHR35091:SF2">
    <property type="entry name" value="FLAGELLAR PROTEIN FLIL"/>
    <property type="match status" value="1"/>
</dbReference>
<evidence type="ECO:0000256" key="11">
    <source>
        <dbReference type="SAM" id="MobiDB-lite"/>
    </source>
</evidence>
<evidence type="ECO:0000256" key="10">
    <source>
        <dbReference type="RuleBase" id="RU364125"/>
    </source>
</evidence>
<keyword evidence="12" id="KW-0282">Flagellum</keyword>
<gene>
    <name evidence="12" type="primary">fliL</name>
    <name evidence="12" type="ORF">ACFQXB_11910</name>
</gene>
<keyword evidence="7 10" id="KW-0283">Flagellar rotation</keyword>
<evidence type="ECO:0000313" key="12">
    <source>
        <dbReference type="EMBL" id="MFC7704901.1"/>
    </source>
</evidence>
<keyword evidence="6 10" id="KW-0812">Transmembrane</keyword>
<feature type="transmembrane region" description="Helical" evidence="10">
    <location>
        <begin position="27"/>
        <end position="49"/>
    </location>
</feature>
<reference evidence="13" key="1">
    <citation type="journal article" date="2019" name="Int. J. Syst. Evol. Microbiol.">
        <title>The Global Catalogue of Microorganisms (GCM) 10K type strain sequencing project: providing services to taxonomists for standard genome sequencing and annotation.</title>
        <authorList>
            <consortium name="The Broad Institute Genomics Platform"/>
            <consortium name="The Broad Institute Genome Sequencing Center for Infectious Disease"/>
            <person name="Wu L."/>
            <person name="Ma J."/>
        </authorList>
    </citation>
    <scope>NUCLEOTIDE SEQUENCE [LARGE SCALE GENOMIC DNA]</scope>
    <source>
        <strain evidence="13">CGMCC 1.12750</strain>
    </source>
</reference>
<evidence type="ECO:0000256" key="8">
    <source>
        <dbReference type="ARBA" id="ARBA00022989"/>
    </source>
</evidence>
<sequence>MARAPAPAALAEDPPAPPRRKGKLLRFILMPLAALLLVGLGLGAGYVLFGRMANDPSAQIEQILERRGRLAAETDPADAQATPAEPARRESPAPTVFVTTYYEFPGTFTTNLRNSRRFLQVGIGVSTQYDTRVITNVETHQLALRSEILSVISEFTEEEVQGKEGRDRMAGAMRDAINDRLVRLENFGGIESVHFTSFILQ</sequence>
<dbReference type="EMBL" id="JBHTFQ010000006">
    <property type="protein sequence ID" value="MFC7704901.1"/>
    <property type="molecule type" value="Genomic_DNA"/>
</dbReference>
<feature type="region of interest" description="Disordered" evidence="11">
    <location>
        <begin position="71"/>
        <end position="92"/>
    </location>
</feature>
<evidence type="ECO:0000256" key="9">
    <source>
        <dbReference type="ARBA" id="ARBA00023136"/>
    </source>
</evidence>
<keyword evidence="8 10" id="KW-1133">Transmembrane helix</keyword>
<keyword evidence="12" id="KW-0969">Cilium</keyword>
<proteinExistence type="inferred from homology"/>
<keyword evidence="13" id="KW-1185">Reference proteome</keyword>
<organism evidence="12 13">
    <name type="scientific">Plastorhodobacter daqingensis</name>
    <dbReference type="NCBI Taxonomy" id="1387281"/>
    <lineage>
        <taxon>Bacteria</taxon>
        <taxon>Pseudomonadati</taxon>
        <taxon>Pseudomonadota</taxon>
        <taxon>Alphaproteobacteria</taxon>
        <taxon>Rhodobacterales</taxon>
        <taxon>Paracoccaceae</taxon>
        <taxon>Plastorhodobacter</taxon>
    </lineage>
</organism>
<keyword evidence="12" id="KW-0966">Cell projection</keyword>
<evidence type="ECO:0000256" key="1">
    <source>
        <dbReference type="ARBA" id="ARBA00002254"/>
    </source>
</evidence>
<dbReference type="Proteomes" id="UP001596516">
    <property type="component" value="Unassembled WGS sequence"/>
</dbReference>